<evidence type="ECO:0000256" key="2">
    <source>
        <dbReference type="SAM" id="SignalP"/>
    </source>
</evidence>
<dbReference type="RefSeq" id="WP_243558005.1">
    <property type="nucleotide sequence ID" value="NZ_CP094528.1"/>
</dbReference>
<feature type="region of interest" description="Disordered" evidence="1">
    <location>
        <begin position="28"/>
        <end position="58"/>
    </location>
</feature>
<feature type="compositionally biased region" description="Acidic residues" evidence="1">
    <location>
        <begin position="38"/>
        <end position="47"/>
    </location>
</feature>
<dbReference type="Proteomes" id="UP000832097">
    <property type="component" value="Chromosome"/>
</dbReference>
<evidence type="ECO:0008006" key="5">
    <source>
        <dbReference type="Google" id="ProtNLM"/>
    </source>
</evidence>
<name>A0ABY4C1W2_9MICO</name>
<evidence type="ECO:0000313" key="3">
    <source>
        <dbReference type="EMBL" id="UOE45427.1"/>
    </source>
</evidence>
<dbReference type="PROSITE" id="PS51257">
    <property type="entry name" value="PROKAR_LIPOPROTEIN"/>
    <property type="match status" value="1"/>
</dbReference>
<dbReference type="EMBL" id="CP094528">
    <property type="protein sequence ID" value="UOE45427.1"/>
    <property type="molecule type" value="Genomic_DNA"/>
</dbReference>
<evidence type="ECO:0000313" key="4">
    <source>
        <dbReference type="Proteomes" id="UP000832097"/>
    </source>
</evidence>
<reference evidence="3 4" key="1">
    <citation type="submission" date="2022-03" db="EMBL/GenBank/DDBJ databases">
        <title>Mucilaginibacter sp. isolated from the gut of Protaetia brevitarsis seulensis larvae.</title>
        <authorList>
            <person name="Won M."/>
            <person name="Kim S.-J."/>
            <person name="Kwon S.-W."/>
        </authorList>
    </citation>
    <scope>NUCLEOTIDE SEQUENCE [LARGE SCALE GENOMIC DNA]</scope>
    <source>
        <strain evidence="3 4">CFWR-12</strain>
    </source>
</reference>
<organism evidence="3 4">
    <name type="scientific">Agromyces larvae</name>
    <dbReference type="NCBI Taxonomy" id="2929802"/>
    <lineage>
        <taxon>Bacteria</taxon>
        <taxon>Bacillati</taxon>
        <taxon>Actinomycetota</taxon>
        <taxon>Actinomycetes</taxon>
        <taxon>Micrococcales</taxon>
        <taxon>Microbacteriaceae</taxon>
        <taxon>Agromyces</taxon>
    </lineage>
</organism>
<proteinExistence type="predicted"/>
<sequence>MKKIVLPVVLAGALSLGLTGCITLPTPQPTEKVVDAPAETEETEESTDISTDATAGGVAQPGDVIENGEWFTYTFVNYDDASATIQARLLSSTPATPAQVDLLVAEIPQLKGYNVVLLQFEQRKIDGAEIAFDADYTSFIPATVTGQPAQEVSVIGWDDCPSESFSKEFDAGTESITSCVVGAWVDGGDQIGGILYTGPSALDDNPFSQYGGEPVFLKS</sequence>
<accession>A0ABY4C1W2</accession>
<gene>
    <name evidence="3" type="ORF">MTO99_06620</name>
</gene>
<feature type="signal peptide" evidence="2">
    <location>
        <begin position="1"/>
        <end position="20"/>
    </location>
</feature>
<feature type="chain" id="PRO_5046918549" description="DUF4352 domain-containing protein" evidence="2">
    <location>
        <begin position="21"/>
        <end position="219"/>
    </location>
</feature>
<protein>
    <recommendedName>
        <fullName evidence="5">DUF4352 domain-containing protein</fullName>
    </recommendedName>
</protein>
<evidence type="ECO:0000256" key="1">
    <source>
        <dbReference type="SAM" id="MobiDB-lite"/>
    </source>
</evidence>
<keyword evidence="4" id="KW-1185">Reference proteome</keyword>
<keyword evidence="2" id="KW-0732">Signal</keyword>